<dbReference type="CDD" id="cd03230">
    <property type="entry name" value="ABC_DR_subfamily_A"/>
    <property type="match status" value="1"/>
</dbReference>
<dbReference type="FunFam" id="3.40.50.300:FF:000589">
    <property type="entry name" value="ABC transporter, ATP-binding subunit"/>
    <property type="match status" value="1"/>
</dbReference>
<dbReference type="InterPro" id="IPR050763">
    <property type="entry name" value="ABC_transporter_ATP-binding"/>
</dbReference>
<dbReference type="Proteomes" id="UP000199086">
    <property type="component" value="Unassembled WGS sequence"/>
</dbReference>
<keyword evidence="6" id="KW-1278">Translocase</keyword>
<dbReference type="PROSITE" id="PS50893">
    <property type="entry name" value="ABC_TRANSPORTER_2"/>
    <property type="match status" value="1"/>
</dbReference>
<dbReference type="PANTHER" id="PTHR42711">
    <property type="entry name" value="ABC TRANSPORTER ATP-BINDING PROTEIN"/>
    <property type="match status" value="1"/>
</dbReference>
<evidence type="ECO:0000256" key="8">
    <source>
        <dbReference type="ARBA" id="ARBA00023251"/>
    </source>
</evidence>
<reference evidence="10 11" key="1">
    <citation type="submission" date="2016-06" db="EMBL/GenBank/DDBJ databases">
        <authorList>
            <person name="Olsen C.W."/>
            <person name="Carey S."/>
            <person name="Hinshaw L."/>
            <person name="Karasin A.I."/>
        </authorList>
    </citation>
    <scope>NUCLEOTIDE SEQUENCE [LARGE SCALE GENOMIC DNA]</scope>
    <source>
        <strain evidence="10 11">LZ-22</strain>
    </source>
</reference>
<keyword evidence="11" id="KW-1185">Reference proteome</keyword>
<dbReference type="Pfam" id="PF00005">
    <property type="entry name" value="ABC_tran"/>
    <property type="match status" value="1"/>
</dbReference>
<keyword evidence="5 10" id="KW-0067">ATP-binding</keyword>
<proteinExistence type="predicted"/>
<evidence type="ECO:0000256" key="1">
    <source>
        <dbReference type="ARBA" id="ARBA00004202"/>
    </source>
</evidence>
<keyword evidence="7" id="KW-0472">Membrane</keyword>
<evidence type="ECO:0000313" key="11">
    <source>
        <dbReference type="Proteomes" id="UP000199086"/>
    </source>
</evidence>
<name>A0A1G6GCS6_9ACTN</name>
<evidence type="ECO:0000313" key="10">
    <source>
        <dbReference type="EMBL" id="SDB79770.1"/>
    </source>
</evidence>
<evidence type="ECO:0000256" key="6">
    <source>
        <dbReference type="ARBA" id="ARBA00022967"/>
    </source>
</evidence>
<dbReference type="InterPro" id="IPR027417">
    <property type="entry name" value="P-loop_NTPase"/>
</dbReference>
<keyword evidence="4" id="KW-0547">Nucleotide-binding</keyword>
<evidence type="ECO:0000256" key="4">
    <source>
        <dbReference type="ARBA" id="ARBA00022741"/>
    </source>
</evidence>
<dbReference type="InterPro" id="IPR003439">
    <property type="entry name" value="ABC_transporter-like_ATP-bd"/>
</dbReference>
<sequence length="298" mass="31875">MPIIEVNGLRKTYGAREVLHGIDLTVDEGEIVGILGPNGAGKTTAVECIGGLRTPDAGAIRVGGIDPASNDPRLRQILGMQLQQCRLPAKITTAEAIDLFAAFYPDPRPTDELLERFGLTSQRDQRFEKLSGGQQQRLSVALALVGRPEVAILDELTTGLDPAARRDIWTYLEHLAAEGTTILLVTHSMEEAQHLCDRIYIIDAGRVVSQGTPDELAAAAGGQSISFLPSSPVPLDDLLSLPGVTDVRQDRDRIVVEGDAAAAQNVLAALTTRGVTAGQLRVTGPTLDDAYLRVTEED</sequence>
<keyword evidence="3" id="KW-1003">Cell membrane</keyword>
<dbReference type="GO" id="GO:0005886">
    <property type="term" value="C:plasma membrane"/>
    <property type="evidence" value="ECO:0007669"/>
    <property type="project" value="UniProtKB-SubCell"/>
</dbReference>
<feature type="domain" description="ABC transporter" evidence="9">
    <location>
        <begin position="4"/>
        <end position="229"/>
    </location>
</feature>
<dbReference type="PANTHER" id="PTHR42711:SF16">
    <property type="entry name" value="ABC TRANSPORTER ATP-BINDING PROTEIN"/>
    <property type="match status" value="1"/>
</dbReference>
<dbReference type="PROSITE" id="PS00211">
    <property type="entry name" value="ABC_TRANSPORTER_1"/>
    <property type="match status" value="1"/>
</dbReference>
<dbReference type="STRING" id="1577474.GA0111570_10139"/>
<dbReference type="GO" id="GO:0005524">
    <property type="term" value="F:ATP binding"/>
    <property type="evidence" value="ECO:0007669"/>
    <property type="project" value="UniProtKB-KW"/>
</dbReference>
<dbReference type="Gene3D" id="3.40.50.300">
    <property type="entry name" value="P-loop containing nucleotide triphosphate hydrolases"/>
    <property type="match status" value="1"/>
</dbReference>
<accession>A0A1G6GCS6</accession>
<gene>
    <name evidence="10" type="ORF">GA0111570_10139</name>
</gene>
<keyword evidence="8" id="KW-0046">Antibiotic resistance</keyword>
<evidence type="ECO:0000259" key="9">
    <source>
        <dbReference type="PROSITE" id="PS50893"/>
    </source>
</evidence>
<evidence type="ECO:0000256" key="5">
    <source>
        <dbReference type="ARBA" id="ARBA00022840"/>
    </source>
</evidence>
<dbReference type="InterPro" id="IPR003593">
    <property type="entry name" value="AAA+_ATPase"/>
</dbReference>
<evidence type="ECO:0000256" key="2">
    <source>
        <dbReference type="ARBA" id="ARBA00022448"/>
    </source>
</evidence>
<comment type="subcellular location">
    <subcellularLocation>
        <location evidence="1">Cell membrane</location>
        <topology evidence="1">Peripheral membrane protein</topology>
    </subcellularLocation>
</comment>
<dbReference type="OrthoDB" id="5193808at2"/>
<evidence type="ECO:0000256" key="3">
    <source>
        <dbReference type="ARBA" id="ARBA00022475"/>
    </source>
</evidence>
<dbReference type="RefSeq" id="WP_092605178.1">
    <property type="nucleotide sequence ID" value="NZ_FMYF01000001.1"/>
</dbReference>
<dbReference type="EMBL" id="FMYF01000001">
    <property type="protein sequence ID" value="SDB79770.1"/>
    <property type="molecule type" value="Genomic_DNA"/>
</dbReference>
<evidence type="ECO:0000256" key="7">
    <source>
        <dbReference type="ARBA" id="ARBA00023136"/>
    </source>
</evidence>
<dbReference type="AlphaFoldDB" id="A0A1G6GCS6"/>
<protein>
    <submittedName>
        <fullName evidence="10">ABC-2 type transport system ATP-binding protein</fullName>
    </submittedName>
</protein>
<dbReference type="GO" id="GO:0016887">
    <property type="term" value="F:ATP hydrolysis activity"/>
    <property type="evidence" value="ECO:0007669"/>
    <property type="project" value="InterPro"/>
</dbReference>
<dbReference type="SUPFAM" id="SSF52540">
    <property type="entry name" value="P-loop containing nucleoside triphosphate hydrolases"/>
    <property type="match status" value="1"/>
</dbReference>
<keyword evidence="2" id="KW-0813">Transport</keyword>
<organism evidence="10 11">
    <name type="scientific">Raineyella antarctica</name>
    <dbReference type="NCBI Taxonomy" id="1577474"/>
    <lineage>
        <taxon>Bacteria</taxon>
        <taxon>Bacillati</taxon>
        <taxon>Actinomycetota</taxon>
        <taxon>Actinomycetes</taxon>
        <taxon>Propionibacteriales</taxon>
        <taxon>Propionibacteriaceae</taxon>
        <taxon>Raineyella</taxon>
    </lineage>
</organism>
<dbReference type="GO" id="GO:0046677">
    <property type="term" value="P:response to antibiotic"/>
    <property type="evidence" value="ECO:0007669"/>
    <property type="project" value="UniProtKB-KW"/>
</dbReference>
<dbReference type="SMART" id="SM00382">
    <property type="entry name" value="AAA"/>
    <property type="match status" value="1"/>
</dbReference>
<dbReference type="InterPro" id="IPR017871">
    <property type="entry name" value="ABC_transporter-like_CS"/>
</dbReference>